<evidence type="ECO:0000256" key="3">
    <source>
        <dbReference type="ARBA" id="ARBA00022840"/>
    </source>
</evidence>
<keyword evidence="2" id="KW-0547">Nucleotide-binding</keyword>
<dbReference type="InterPro" id="IPR003593">
    <property type="entry name" value="AAA+_ATPase"/>
</dbReference>
<dbReference type="Proteomes" id="UP001225646">
    <property type="component" value="Unassembled WGS sequence"/>
</dbReference>
<evidence type="ECO:0000256" key="2">
    <source>
        <dbReference type="ARBA" id="ARBA00022741"/>
    </source>
</evidence>
<evidence type="ECO:0000259" key="4">
    <source>
        <dbReference type="PROSITE" id="PS50893"/>
    </source>
</evidence>
<proteinExistence type="predicted"/>
<dbReference type="InterPro" id="IPR027417">
    <property type="entry name" value="P-loop_NTPase"/>
</dbReference>
<evidence type="ECO:0000256" key="1">
    <source>
        <dbReference type="ARBA" id="ARBA00022448"/>
    </source>
</evidence>
<dbReference type="SMART" id="SM00382">
    <property type="entry name" value="AAA"/>
    <property type="match status" value="1"/>
</dbReference>
<evidence type="ECO:0000313" key="5">
    <source>
        <dbReference type="EMBL" id="MDQ0163146.1"/>
    </source>
</evidence>
<dbReference type="PANTHER" id="PTHR42939">
    <property type="entry name" value="ABC TRANSPORTER ATP-BINDING PROTEIN ALBC-RELATED"/>
    <property type="match status" value="1"/>
</dbReference>
<dbReference type="PANTHER" id="PTHR42939:SF1">
    <property type="entry name" value="ABC TRANSPORTER ATP-BINDING PROTEIN ALBC-RELATED"/>
    <property type="match status" value="1"/>
</dbReference>
<comment type="caution">
    <text evidence="5">The sequence shown here is derived from an EMBL/GenBank/DDBJ whole genome shotgun (WGS) entry which is preliminary data.</text>
</comment>
<protein>
    <submittedName>
        <fullName evidence="5">ABC-2 type transport system ATP-binding protein</fullName>
    </submittedName>
</protein>
<dbReference type="RefSeq" id="WP_419152318.1">
    <property type="nucleotide sequence ID" value="NZ_JAUSTR010000010.1"/>
</dbReference>
<organism evidence="5 6">
    <name type="scientific">Aeribacillus alveayuensis</name>
    <dbReference type="NCBI Taxonomy" id="279215"/>
    <lineage>
        <taxon>Bacteria</taxon>
        <taxon>Bacillati</taxon>
        <taxon>Bacillota</taxon>
        <taxon>Bacilli</taxon>
        <taxon>Bacillales</taxon>
        <taxon>Bacillaceae</taxon>
        <taxon>Aeribacillus</taxon>
    </lineage>
</organism>
<feature type="domain" description="ABC transporter" evidence="4">
    <location>
        <begin position="2"/>
        <end position="227"/>
    </location>
</feature>
<dbReference type="InterPro" id="IPR003439">
    <property type="entry name" value="ABC_transporter-like_ATP-bd"/>
</dbReference>
<gene>
    <name evidence="5" type="ORF">J2S06_002224</name>
</gene>
<dbReference type="EMBL" id="JAUSTR010000010">
    <property type="protein sequence ID" value="MDQ0163146.1"/>
    <property type="molecule type" value="Genomic_DNA"/>
</dbReference>
<reference evidence="5 6" key="1">
    <citation type="submission" date="2023-07" db="EMBL/GenBank/DDBJ databases">
        <title>Genomic Encyclopedia of Type Strains, Phase IV (KMG-IV): sequencing the most valuable type-strain genomes for metagenomic binning, comparative biology and taxonomic classification.</title>
        <authorList>
            <person name="Goeker M."/>
        </authorList>
    </citation>
    <scope>NUCLEOTIDE SEQUENCE [LARGE SCALE GENOMIC DNA]</scope>
    <source>
        <strain evidence="5 6">DSM 19092</strain>
    </source>
</reference>
<keyword evidence="3 5" id="KW-0067">ATP-binding</keyword>
<evidence type="ECO:0000313" key="6">
    <source>
        <dbReference type="Proteomes" id="UP001225646"/>
    </source>
</evidence>
<dbReference type="CDD" id="cd03230">
    <property type="entry name" value="ABC_DR_subfamily_A"/>
    <property type="match status" value="1"/>
</dbReference>
<keyword evidence="6" id="KW-1185">Reference proteome</keyword>
<keyword evidence="1" id="KW-0813">Transport</keyword>
<dbReference type="InterPro" id="IPR051782">
    <property type="entry name" value="ABC_Transporter_VariousFunc"/>
</dbReference>
<dbReference type="Pfam" id="PF00005">
    <property type="entry name" value="ABC_tran"/>
    <property type="match status" value="1"/>
</dbReference>
<name>A0ABT9VQ84_9BACI</name>
<sequence>MIEVIGVTKEFDGTEALQNVQMHVKKSSIYGLLGTNGAGKTTLLKILAGIYKQDSGKVHINGVSIFENVNMKNKVIFLADIPYFFSHYTVRQMANYYKSMYEAWNEERFQMLHNIFTLDATQKIHRFSKGMQRQVAFWLALSSMPDVLILDEPFDGLDPVIRKKVKNLIVQDVAEREMTVLVSSHNLREVEDFCDHIGILHKGKILFEKELDDLQSNIHKVQVAFKGEDPEALLQPFHVLYSEKRGSVTLMIVKGEKADILKHIQQLNPILFDVLPLSLEEIFVYEMGDTGYAVQNIMV</sequence>
<dbReference type="SUPFAM" id="SSF52540">
    <property type="entry name" value="P-loop containing nucleoside triphosphate hydrolases"/>
    <property type="match status" value="1"/>
</dbReference>
<dbReference type="PROSITE" id="PS50893">
    <property type="entry name" value="ABC_TRANSPORTER_2"/>
    <property type="match status" value="1"/>
</dbReference>
<accession>A0ABT9VQ84</accession>
<dbReference type="GO" id="GO:0005524">
    <property type="term" value="F:ATP binding"/>
    <property type="evidence" value="ECO:0007669"/>
    <property type="project" value="UniProtKB-KW"/>
</dbReference>
<dbReference type="Gene3D" id="3.40.50.300">
    <property type="entry name" value="P-loop containing nucleotide triphosphate hydrolases"/>
    <property type="match status" value="1"/>
</dbReference>